<reference evidence="3" key="1">
    <citation type="submission" date="2025-08" db="UniProtKB">
        <authorList>
            <consortium name="RefSeq"/>
        </authorList>
    </citation>
    <scope>IDENTIFICATION</scope>
</reference>
<evidence type="ECO:0000313" key="3">
    <source>
        <dbReference type="RefSeq" id="XP_039138761.1"/>
    </source>
</evidence>
<evidence type="ECO:0000256" key="1">
    <source>
        <dbReference type="SAM" id="MobiDB-lite"/>
    </source>
</evidence>
<dbReference type="InterPro" id="IPR012337">
    <property type="entry name" value="RNaseH-like_sf"/>
</dbReference>
<dbReference type="SUPFAM" id="SSF53098">
    <property type="entry name" value="Ribonuclease H-like"/>
    <property type="match status" value="1"/>
</dbReference>
<feature type="compositionally biased region" description="Acidic residues" evidence="1">
    <location>
        <begin position="213"/>
        <end position="235"/>
    </location>
</feature>
<accession>A0AB40CFM2</accession>
<dbReference type="RefSeq" id="XP_039138761.1">
    <property type="nucleotide sequence ID" value="XM_039282827.1"/>
</dbReference>
<protein>
    <submittedName>
        <fullName evidence="3">Nonsense-mediated mRNA decay protein 2-like</fullName>
    </submittedName>
</protein>
<proteinExistence type="predicted"/>
<sequence length="235" mass="27461">MGFIYGVMDKAIEEITTNLGGQVADYKEIWDIIDEKWDYQLHQPLHAAAYFLNPQFQYEFSFPMHPEVKTALYICIDNLITNRVGRDFADIQLDQFKKKRGLFGHPQAQSTNKLRSPADWWEAFGYETMKLSKFAQKDRHLKHKSLNENDCDPLVYEDIPSNNEWIIDDDVDDDGHEMEVEEEEMQGSSRPSKKSRPTNDKRKAPMLIHEDMNWDDIEFNDDSDKDGDDNDDGSE</sequence>
<name>A0AB40CFM2_DIOCR</name>
<gene>
    <name evidence="3" type="primary">LOC120276094</name>
</gene>
<organism evidence="2 3">
    <name type="scientific">Dioscorea cayennensis subsp. rotundata</name>
    <name type="common">White Guinea yam</name>
    <name type="synonym">Dioscorea rotundata</name>
    <dbReference type="NCBI Taxonomy" id="55577"/>
    <lineage>
        <taxon>Eukaryota</taxon>
        <taxon>Viridiplantae</taxon>
        <taxon>Streptophyta</taxon>
        <taxon>Embryophyta</taxon>
        <taxon>Tracheophyta</taxon>
        <taxon>Spermatophyta</taxon>
        <taxon>Magnoliopsida</taxon>
        <taxon>Liliopsida</taxon>
        <taxon>Dioscoreales</taxon>
        <taxon>Dioscoreaceae</taxon>
        <taxon>Dioscorea</taxon>
    </lineage>
</organism>
<feature type="compositionally biased region" description="Basic and acidic residues" evidence="1">
    <location>
        <begin position="197"/>
        <end position="212"/>
    </location>
</feature>
<keyword evidence="2" id="KW-1185">Reference proteome</keyword>
<dbReference type="GeneID" id="120276094"/>
<dbReference type="AlphaFoldDB" id="A0AB40CFM2"/>
<dbReference type="Proteomes" id="UP001515500">
    <property type="component" value="Chromosome 14"/>
</dbReference>
<evidence type="ECO:0000313" key="2">
    <source>
        <dbReference type="Proteomes" id="UP001515500"/>
    </source>
</evidence>
<feature type="region of interest" description="Disordered" evidence="1">
    <location>
        <begin position="177"/>
        <end position="235"/>
    </location>
</feature>